<dbReference type="Proteomes" id="UP000004994">
    <property type="component" value="Chromosome 9"/>
</dbReference>
<reference evidence="1" key="2">
    <citation type="submission" date="2019-01" db="UniProtKB">
        <authorList>
            <consortium name="EnsemblPlants"/>
        </authorList>
    </citation>
    <scope>IDENTIFICATION</scope>
    <source>
        <strain evidence="1">cv. Heinz 1706</strain>
    </source>
</reference>
<evidence type="ECO:0000313" key="1">
    <source>
        <dbReference type="EnsemblPlants" id="Solyc09g010385.1.1"/>
    </source>
</evidence>
<dbReference type="AlphaFoldDB" id="A0A3Q7HZR3"/>
<name>A0A3Q7HZR3_SOLLC</name>
<dbReference type="InParanoid" id="A0A3Q7HZR3"/>
<dbReference type="EnsemblPlants" id="Solyc09g010385.1.1">
    <property type="protein sequence ID" value="Solyc09g010385.1.1"/>
    <property type="gene ID" value="Solyc09g010385.1"/>
</dbReference>
<proteinExistence type="predicted"/>
<organism evidence="1">
    <name type="scientific">Solanum lycopersicum</name>
    <name type="common">Tomato</name>
    <name type="synonym">Lycopersicon esculentum</name>
    <dbReference type="NCBI Taxonomy" id="4081"/>
    <lineage>
        <taxon>Eukaryota</taxon>
        <taxon>Viridiplantae</taxon>
        <taxon>Streptophyta</taxon>
        <taxon>Embryophyta</taxon>
        <taxon>Tracheophyta</taxon>
        <taxon>Spermatophyta</taxon>
        <taxon>Magnoliopsida</taxon>
        <taxon>eudicotyledons</taxon>
        <taxon>Gunneridae</taxon>
        <taxon>Pentapetalae</taxon>
        <taxon>asterids</taxon>
        <taxon>lamiids</taxon>
        <taxon>Solanales</taxon>
        <taxon>Solanaceae</taxon>
        <taxon>Solanoideae</taxon>
        <taxon>Solaneae</taxon>
        <taxon>Solanum</taxon>
        <taxon>Solanum subgen. Lycopersicon</taxon>
    </lineage>
</organism>
<protein>
    <submittedName>
        <fullName evidence="1">Uncharacterized protein</fullName>
    </submittedName>
</protein>
<accession>A0A3Q7HZR3</accession>
<reference evidence="1" key="1">
    <citation type="journal article" date="2012" name="Nature">
        <title>The tomato genome sequence provides insights into fleshy fruit evolution.</title>
        <authorList>
            <consortium name="Tomato Genome Consortium"/>
        </authorList>
    </citation>
    <scope>NUCLEOTIDE SEQUENCE [LARGE SCALE GENOMIC DNA]</scope>
    <source>
        <strain evidence="1">cv. Heinz 1706</strain>
    </source>
</reference>
<sequence length="82" mass="9239">MKPLSCLLKLLKWQSIKSGKKEKNAFYTFITQLSRGSVTFSAVFDDMIGFYFDGIVLFDASVLKANICFSHAYGDSYVLLIP</sequence>
<keyword evidence="2" id="KW-1185">Reference proteome</keyword>
<dbReference type="Gramene" id="Solyc09g010385.1.1">
    <property type="protein sequence ID" value="Solyc09g010385.1.1"/>
    <property type="gene ID" value="Solyc09g010385.1"/>
</dbReference>
<evidence type="ECO:0000313" key="2">
    <source>
        <dbReference type="Proteomes" id="UP000004994"/>
    </source>
</evidence>